<feature type="region of interest" description="Disordered" evidence="1">
    <location>
        <begin position="129"/>
        <end position="151"/>
    </location>
</feature>
<feature type="compositionally biased region" description="Gly residues" evidence="1">
    <location>
        <begin position="286"/>
        <end position="307"/>
    </location>
</feature>
<evidence type="ECO:0000313" key="2">
    <source>
        <dbReference type="EMBL" id="KAL1402245.1"/>
    </source>
</evidence>
<name>A0ABD1DSX6_CULPP</name>
<feature type="compositionally biased region" description="Basic and acidic residues" evidence="1">
    <location>
        <begin position="236"/>
        <end position="253"/>
    </location>
</feature>
<evidence type="ECO:0000313" key="3">
    <source>
        <dbReference type="Proteomes" id="UP001562425"/>
    </source>
</evidence>
<gene>
    <name evidence="2" type="ORF">pipiens_019830</name>
</gene>
<keyword evidence="3" id="KW-1185">Reference proteome</keyword>
<protein>
    <submittedName>
        <fullName evidence="2">Uncharacterized protein</fullName>
    </submittedName>
</protein>
<reference evidence="2 3" key="1">
    <citation type="submission" date="2024-05" db="EMBL/GenBank/DDBJ databases">
        <title>Culex pipiens pipiens assembly and annotation.</title>
        <authorList>
            <person name="Alout H."/>
            <person name="Durand T."/>
        </authorList>
    </citation>
    <scope>NUCLEOTIDE SEQUENCE [LARGE SCALE GENOMIC DNA]</scope>
    <source>
        <strain evidence="2">HA-2024</strain>
        <tissue evidence="2">Whole body</tissue>
    </source>
</reference>
<comment type="caution">
    <text evidence="2">The sequence shown here is derived from an EMBL/GenBank/DDBJ whole genome shotgun (WGS) entry which is preliminary data.</text>
</comment>
<proteinExistence type="predicted"/>
<dbReference type="AlphaFoldDB" id="A0ABD1DSX6"/>
<feature type="compositionally biased region" description="Basic residues" evidence="1">
    <location>
        <begin position="194"/>
        <end position="204"/>
    </location>
</feature>
<accession>A0ABD1DSX6</accession>
<dbReference type="EMBL" id="JBEHCU010003329">
    <property type="protein sequence ID" value="KAL1402245.1"/>
    <property type="molecule type" value="Genomic_DNA"/>
</dbReference>
<evidence type="ECO:0000256" key="1">
    <source>
        <dbReference type="SAM" id="MobiDB-lite"/>
    </source>
</evidence>
<feature type="region of interest" description="Disordered" evidence="1">
    <location>
        <begin position="172"/>
        <end position="307"/>
    </location>
</feature>
<organism evidence="2 3">
    <name type="scientific">Culex pipiens pipiens</name>
    <name type="common">Northern house mosquito</name>
    <dbReference type="NCBI Taxonomy" id="38569"/>
    <lineage>
        <taxon>Eukaryota</taxon>
        <taxon>Metazoa</taxon>
        <taxon>Ecdysozoa</taxon>
        <taxon>Arthropoda</taxon>
        <taxon>Hexapoda</taxon>
        <taxon>Insecta</taxon>
        <taxon>Pterygota</taxon>
        <taxon>Neoptera</taxon>
        <taxon>Endopterygota</taxon>
        <taxon>Diptera</taxon>
        <taxon>Nematocera</taxon>
        <taxon>Culicoidea</taxon>
        <taxon>Culicidae</taxon>
        <taxon>Culicinae</taxon>
        <taxon>Culicini</taxon>
        <taxon>Culex</taxon>
        <taxon>Culex</taxon>
    </lineage>
</organism>
<dbReference type="Proteomes" id="UP001562425">
    <property type="component" value="Unassembled WGS sequence"/>
</dbReference>
<sequence>MAESDLKTNSLKIRFAGNCREPTEPEIFDFMRGKMKLKADHLLSMYKDKLDASVIVKFKNEEEFKATLARLPGTMEFAYNNRGSYSAAVAGGAARWFKQKMAEPTLSKEKEATMTNLNALFPQTALMKPQQSMVEVKEKAPPAGPSSGKQITAAKETDDLWSQALAAVADQLQQPQQENKQDGDGWRVVPPKKEKNKKNPKKVRSSSAGSSGASGSVDPKFLRPRTPRPTAISDAQRNRDRSRSAPKNGDSKKPKIIVTAETNEEAKQPSSGEMDVDGVDEMKVAGSGGGQGAGGEQGTGAEQGCGGGKFWTTFHCDLVGE</sequence>
<feature type="compositionally biased region" description="Low complexity" evidence="1">
    <location>
        <begin position="205"/>
        <end position="216"/>
    </location>
</feature>